<name>A0A4R0R8Q5_9APHY</name>
<feature type="region of interest" description="Disordered" evidence="1">
    <location>
        <begin position="1132"/>
        <end position="1307"/>
    </location>
</feature>
<feature type="compositionally biased region" description="Basic and acidic residues" evidence="1">
    <location>
        <begin position="1195"/>
        <end position="1205"/>
    </location>
</feature>
<feature type="compositionally biased region" description="Low complexity" evidence="1">
    <location>
        <begin position="1078"/>
        <end position="1089"/>
    </location>
</feature>
<gene>
    <name evidence="2" type="ORF">EIP91_004512</name>
</gene>
<organism evidence="2 3">
    <name type="scientific">Steccherinum ochraceum</name>
    <dbReference type="NCBI Taxonomy" id="92696"/>
    <lineage>
        <taxon>Eukaryota</taxon>
        <taxon>Fungi</taxon>
        <taxon>Dikarya</taxon>
        <taxon>Basidiomycota</taxon>
        <taxon>Agaricomycotina</taxon>
        <taxon>Agaricomycetes</taxon>
        <taxon>Polyporales</taxon>
        <taxon>Steccherinaceae</taxon>
        <taxon>Steccherinum</taxon>
    </lineage>
</organism>
<feature type="compositionally biased region" description="Low complexity" evidence="1">
    <location>
        <begin position="1146"/>
        <end position="1161"/>
    </location>
</feature>
<dbReference type="EMBL" id="RWJN01000254">
    <property type="protein sequence ID" value="TCD64131.1"/>
    <property type="molecule type" value="Genomic_DNA"/>
</dbReference>
<feature type="compositionally biased region" description="Polar residues" evidence="1">
    <location>
        <begin position="1267"/>
        <end position="1289"/>
    </location>
</feature>
<evidence type="ECO:0008006" key="4">
    <source>
        <dbReference type="Google" id="ProtNLM"/>
    </source>
</evidence>
<evidence type="ECO:0000256" key="1">
    <source>
        <dbReference type="SAM" id="MobiDB-lite"/>
    </source>
</evidence>
<protein>
    <recommendedName>
        <fullName evidence="4">Telomere-associated protein Rif1 N-terminal domain-containing protein</fullName>
    </recommendedName>
</protein>
<evidence type="ECO:0000313" key="3">
    <source>
        <dbReference type="Proteomes" id="UP000292702"/>
    </source>
</evidence>
<proteinExistence type="predicted"/>
<dbReference type="SUPFAM" id="SSF48371">
    <property type="entry name" value="ARM repeat"/>
    <property type="match status" value="1"/>
</dbReference>
<dbReference type="Proteomes" id="UP000292702">
    <property type="component" value="Unassembled WGS sequence"/>
</dbReference>
<feature type="compositionally biased region" description="Low complexity" evidence="1">
    <location>
        <begin position="1045"/>
        <end position="1057"/>
    </location>
</feature>
<reference evidence="2 3" key="1">
    <citation type="submission" date="2018-11" db="EMBL/GenBank/DDBJ databases">
        <title>Genome assembly of Steccherinum ochraceum LE-BIN_3174, the white-rot fungus of the Steccherinaceae family (The Residual Polyporoid clade, Polyporales, Basidiomycota).</title>
        <authorList>
            <person name="Fedorova T.V."/>
            <person name="Glazunova O.A."/>
            <person name="Landesman E.O."/>
            <person name="Moiseenko K.V."/>
            <person name="Psurtseva N.V."/>
            <person name="Savinova O.S."/>
            <person name="Shakhova N.V."/>
            <person name="Tyazhelova T.V."/>
            <person name="Vasina D.V."/>
        </authorList>
    </citation>
    <scope>NUCLEOTIDE SEQUENCE [LARGE SCALE GENOMIC DNA]</scope>
    <source>
        <strain evidence="2 3">LE-BIN_3174</strain>
    </source>
</reference>
<dbReference type="OrthoDB" id="3259617at2759"/>
<dbReference type="InterPro" id="IPR016024">
    <property type="entry name" value="ARM-type_fold"/>
</dbReference>
<feature type="region of interest" description="Disordered" evidence="1">
    <location>
        <begin position="987"/>
        <end position="1059"/>
    </location>
</feature>
<accession>A0A4R0R8Q5</accession>
<feature type="region of interest" description="Disordered" evidence="1">
    <location>
        <begin position="1071"/>
        <end position="1113"/>
    </location>
</feature>
<comment type="caution">
    <text evidence="2">The sequence shown here is derived from an EMBL/GenBank/DDBJ whole genome shotgun (WGS) entry which is preliminary data.</text>
</comment>
<keyword evidence="3" id="KW-1185">Reference proteome</keyword>
<feature type="compositionally biased region" description="Basic and acidic residues" evidence="1">
    <location>
        <begin position="1028"/>
        <end position="1038"/>
    </location>
</feature>
<evidence type="ECO:0000313" key="2">
    <source>
        <dbReference type="EMBL" id="TCD64131.1"/>
    </source>
</evidence>
<sequence>MALSTPVDIIPASASTPKFFHSPLTTLSKSLNELTSDAISTHDILQAYVTFCDRIKVLARHMSEDPLSCSAALEPVGRYASQITRCLQRDIRRALQNPFPASAVREDAIPESMAYSTPTHSDDDMKHAQDLSAVSQHALLLCSNIFRLPALSTYFEDDALVNIMFDVILVAKGPLPTPNDERTRSLALWILASQDLRFAVLYRTKRKMVSLLEHVISEEASTSMSEMNIRDGLKILHSLMAKHTKITVNTTVRYMGHLCFHLTSRNRAVRLVAAQTIGTYCAASLTSDTSQAYLWSLAGGLTRQFLSVHASSKSAEGATERRLFTITADILREDNADDLSWLLHTIGCLTIVSQGAVLNMSRFMRLWVNIERSTVHSSRYLVRALNLCLWRCFVLSMLLFRRYAEAHENDSDEATRIPNWKTKWFKGIGFLRQKVENGTGAAVLYSILSFPPVDPPPDSPTQLLYTAPWLSILEAMIEHSMLDVHRQGLTILAQLLSGVGTPSPASHVSEKDERLLRSVDPWKIIHKEFLTGTFSLASDFDPALFDVACIRCLTGKEVHEHWEDLMHLWEIGLDRTISSGKVPVLSDDVISIWHALLLFQSELTQQEGHLALSQNTTRRAISVLLRLFNQRDDTSSQPERLNEAQIRLCVAKQLWTVLKTAFAHEWLTDTAGRLLESIFRTKYFAIADDAVQAAWIDLCGDLVSVAGSLRIADLLSLKSSVLVELEIRQIWTALAKAWPHISEGYSWELCVAFLSIPVQHWTLSNDEVQLWTSLVPPILKTALADSISSNDGLVKIVQSAFVDSNSYCIALVPSLLSYITLDSTQPFPLSLFTYLNELMTTLYPQQESLYPMLDIFRAIRNLIQTYATSHLLQLLSVLSHGLEVWIRDEALAILDDEYSDIIIPLYCDCLQYLQAIPQTAQSLLSLESLLCSGFSRVLPPVLGPFACRDFWDVVSSRDSLRKTDCPERLRIHLLAFYDAGGGAEPPFGSELDSHEFHDDDDLMDVVPDSQPGSPVLILPDLPSSSHPHWRDLSGDRRPSPVRQNQSHSQTHSRYSSSERLLVERGNSPICFDVDSDDLPPSSVARSSSPPFMPPATDDMDIPSSPLVGEPRLRFPDKSYLTPVIKAHMLLKRSREQEEDDDDGRHSSTGTSSLPSSPTPASRYRIRKRAKTSSRNDGGGSSPVIRVSSPEAPLDPDDRPHPKKELTLSPEIPLPGQGEDGSQDDYALWEKPMTTPERRQVREALNLPAGDSEGEHDMFDAPDAPTSAKASLHTTDRSQSVPAGQPQQQMPGIRRAKTTPAPSSSVQMLQKAFRAVQGDQSDLRLDELLDAQQLLHETNAVLNKKLRKKYDSEGDL</sequence>